<dbReference type="PANTHER" id="PTHR43825">
    <property type="entry name" value="PYRUVATE DEHYDROGENASE E1 COMPONENT"/>
    <property type="match status" value="1"/>
</dbReference>
<comment type="cofactor">
    <cofactor evidence="1">
        <name>thiamine diphosphate</name>
        <dbReference type="ChEBI" id="CHEBI:58937"/>
    </cofactor>
</comment>
<dbReference type="Proteomes" id="UP001056539">
    <property type="component" value="Chromosome"/>
</dbReference>
<name>A0AAX3BBZ5_9SPIR</name>
<dbReference type="EMBL" id="CP073355">
    <property type="protein sequence ID" value="URA09586.1"/>
    <property type="molecule type" value="Genomic_DNA"/>
</dbReference>
<dbReference type="SMART" id="SM00861">
    <property type="entry name" value="Transket_pyr"/>
    <property type="match status" value="1"/>
</dbReference>
<evidence type="ECO:0000259" key="4">
    <source>
        <dbReference type="SMART" id="SM00861"/>
    </source>
</evidence>
<dbReference type="FunFam" id="3.40.50.970:FF:000129">
    <property type="entry name" value="Transketolase"/>
    <property type="match status" value="1"/>
</dbReference>
<dbReference type="SUPFAM" id="SSF52922">
    <property type="entry name" value="TK C-terminal domain-like"/>
    <property type="match status" value="1"/>
</dbReference>
<sequence>MGEVLVATRDVYGKTLVEIGRENKNLVVLDADLSESTKTAMFAKEFPDRFFNFGIAEANMMCFAAGLALSGKVVFASSFAMFATLRPYEQIRNSIASQNLNVKIAATHSGVSVGEDGLSHQTVEDLAIMRVMPNMQIFVPADGIATAKIVKQAALCPGPVYIRLTRPKTEVIYDESYDFVIGKMHVIKDAPRADVGIIAIGTMVPNALKAARMLEEEGYSVIVADAASLKPLDRETVVRIAKSSRLVVTVEEHSIIGGLGGAVAEVLAEDFPAKLLRIGVMDVFGESGSPSALYKHFGLTPEDIFRKIFKQIR</sequence>
<dbReference type="InterPro" id="IPR005475">
    <property type="entry name" value="Transketolase-like_Pyr-bd"/>
</dbReference>
<dbReference type="Gene3D" id="3.40.50.970">
    <property type="match status" value="1"/>
</dbReference>
<dbReference type="AlphaFoldDB" id="A0AAX3BBZ5"/>
<dbReference type="Gene3D" id="3.40.50.920">
    <property type="match status" value="1"/>
</dbReference>
<dbReference type="InterPro" id="IPR033248">
    <property type="entry name" value="Transketolase_C"/>
</dbReference>
<evidence type="ECO:0000313" key="6">
    <source>
        <dbReference type="Proteomes" id="UP001056539"/>
    </source>
</evidence>
<protein>
    <submittedName>
        <fullName evidence="5">Transketolase family protein</fullName>
    </submittedName>
</protein>
<evidence type="ECO:0000313" key="5">
    <source>
        <dbReference type="EMBL" id="URA09586.1"/>
    </source>
</evidence>
<dbReference type="SUPFAM" id="SSF52518">
    <property type="entry name" value="Thiamin diphosphate-binding fold (THDP-binding)"/>
    <property type="match status" value="1"/>
</dbReference>
<organism evidence="5 6">
    <name type="scientific">Thermospira aquatica</name>
    <dbReference type="NCBI Taxonomy" id="2828656"/>
    <lineage>
        <taxon>Bacteria</taxon>
        <taxon>Pseudomonadati</taxon>
        <taxon>Spirochaetota</taxon>
        <taxon>Spirochaetia</taxon>
        <taxon>Brevinematales</taxon>
        <taxon>Thermospiraceae</taxon>
        <taxon>Thermospira</taxon>
    </lineage>
</organism>
<dbReference type="RefSeq" id="WP_271434720.1">
    <property type="nucleotide sequence ID" value="NZ_CP073355.1"/>
</dbReference>
<dbReference type="PANTHER" id="PTHR43825:SF1">
    <property type="entry name" value="TRANSKETOLASE-LIKE PYRIMIDINE-BINDING DOMAIN-CONTAINING PROTEIN"/>
    <property type="match status" value="1"/>
</dbReference>
<evidence type="ECO:0000256" key="2">
    <source>
        <dbReference type="ARBA" id="ARBA00007131"/>
    </source>
</evidence>
<reference evidence="5" key="1">
    <citation type="submission" date="2021-04" db="EMBL/GenBank/DDBJ databases">
        <authorList>
            <person name="Postec A."/>
        </authorList>
    </citation>
    <scope>NUCLEOTIDE SEQUENCE</scope>
    <source>
        <strain evidence="5">F1F22</strain>
    </source>
</reference>
<comment type="similarity">
    <text evidence="2">Belongs to the transketolase family.</text>
</comment>
<proteinExistence type="inferred from homology"/>
<dbReference type="KEGG" id="taqu:KDW03_08830"/>
<keyword evidence="3" id="KW-0786">Thiamine pyrophosphate</keyword>
<dbReference type="Pfam" id="PF02780">
    <property type="entry name" value="Transketolase_C"/>
    <property type="match status" value="1"/>
</dbReference>
<evidence type="ECO:0000256" key="3">
    <source>
        <dbReference type="ARBA" id="ARBA00023052"/>
    </source>
</evidence>
<gene>
    <name evidence="5" type="ORF">KDW03_08830</name>
</gene>
<dbReference type="InterPro" id="IPR051157">
    <property type="entry name" value="PDH/Transketolase"/>
</dbReference>
<dbReference type="InterPro" id="IPR009014">
    <property type="entry name" value="Transketo_C/PFOR_II"/>
</dbReference>
<dbReference type="CDD" id="cd07033">
    <property type="entry name" value="TPP_PYR_DXS_TK_like"/>
    <property type="match status" value="1"/>
</dbReference>
<keyword evidence="6" id="KW-1185">Reference proteome</keyword>
<feature type="domain" description="Transketolase-like pyrimidine-binding" evidence="4">
    <location>
        <begin position="6"/>
        <end position="171"/>
    </location>
</feature>
<dbReference type="InterPro" id="IPR029061">
    <property type="entry name" value="THDP-binding"/>
</dbReference>
<evidence type="ECO:0000256" key="1">
    <source>
        <dbReference type="ARBA" id="ARBA00001964"/>
    </source>
</evidence>
<accession>A0AAX3BBZ5</accession>
<reference evidence="5" key="2">
    <citation type="submission" date="2022-06" db="EMBL/GenBank/DDBJ databases">
        <title>Thermospira aquatica gen. nov., sp. nov.</title>
        <authorList>
            <person name="Ben Ali Gam Z."/>
            <person name="Labat M."/>
        </authorList>
    </citation>
    <scope>NUCLEOTIDE SEQUENCE</scope>
    <source>
        <strain evidence="5">F1F22</strain>
    </source>
</reference>
<dbReference type="Pfam" id="PF02779">
    <property type="entry name" value="Transket_pyr"/>
    <property type="match status" value="1"/>
</dbReference>